<feature type="domain" description="Amino acid permease/ SLC12A" evidence="8">
    <location>
        <begin position="48"/>
        <end position="514"/>
    </location>
</feature>
<evidence type="ECO:0000256" key="6">
    <source>
        <dbReference type="ARBA" id="ARBA00023136"/>
    </source>
</evidence>
<keyword evidence="10" id="KW-1185">Reference proteome</keyword>
<protein>
    <submittedName>
        <fullName evidence="9">Dicarboxylic amino acid permease</fullName>
    </submittedName>
</protein>
<keyword evidence="5 7" id="KW-1133">Transmembrane helix</keyword>
<feature type="transmembrane region" description="Helical" evidence="7">
    <location>
        <begin position="184"/>
        <end position="204"/>
    </location>
</feature>
<feature type="transmembrane region" description="Helical" evidence="7">
    <location>
        <begin position="75"/>
        <end position="95"/>
    </location>
</feature>
<dbReference type="FunFam" id="1.20.1740.10:FF:000001">
    <property type="entry name" value="Amino acid permease"/>
    <property type="match status" value="1"/>
</dbReference>
<evidence type="ECO:0000256" key="4">
    <source>
        <dbReference type="ARBA" id="ARBA00022970"/>
    </source>
</evidence>
<feature type="transmembrane region" description="Helical" evidence="7">
    <location>
        <begin position="383"/>
        <end position="401"/>
    </location>
</feature>
<dbReference type="PANTHER" id="PTHR43341:SF1">
    <property type="entry name" value="GENERAL AMINO-ACID PERMEASE GAP1"/>
    <property type="match status" value="1"/>
</dbReference>
<comment type="subcellular location">
    <subcellularLocation>
        <location evidence="1">Membrane</location>
        <topology evidence="1">Multi-pass membrane protein</topology>
    </subcellularLocation>
</comment>
<evidence type="ECO:0000259" key="8">
    <source>
        <dbReference type="Pfam" id="PF00324"/>
    </source>
</evidence>
<sequence>MSDIEKNEKNLENETHVAVYNADEVHDDLADTHEGEHGTKRDLPPRVVSMIALAGTIGTGLFLGSGSALTLGGPVGAFLGYTVMGLFVGFMMYCLGEMTCYAPNIGGFIEMGNKYVDPAVGFAIGINYILQQGMSIPSELSAIAVMITYWDHNPKHMPGYLVAVLFLPILANILAVKFYGEIEFFFSCLKLITLVGLVIFGLIVDVGGVPPKHEFIGGRYWRDEPFNDHFKTVKNVSLSRFLGFWAVLTKAAFSYGNIESIGLVAGEAHNPRQSMRKAIRAIFYRVVGIYMLSMLMIGLTVSQYSPLLLSAQKTGSGTAAASPFVIMCQQTGVKVLPHIINAVVITSALSAANEQVYALSRTFVALARQRSMPSFFLITSKQGVPYAGVLVGLAFGCLAFLSVSDGSAQAFDWLSNLSALSSLLSWIFICICYIGFKKAVDVQGLDRKKFTLRSWWQPYVAWACTIFFTLVLLLNGFKTFMPKFNVSDFFAAYVTLPVVFIAWIAWKLIKRTKMVDPNQVDLSNGPPEALKGTRYDIAHNPNAGMYTAHAQQYQSYH</sequence>
<dbReference type="EMBL" id="CP086719">
    <property type="protein sequence ID" value="WOO84598.1"/>
    <property type="molecule type" value="Genomic_DNA"/>
</dbReference>
<keyword evidence="6 7" id="KW-0472">Membrane</keyword>
<dbReference type="Pfam" id="PF00324">
    <property type="entry name" value="AA_permease"/>
    <property type="match status" value="1"/>
</dbReference>
<feature type="transmembrane region" description="Helical" evidence="7">
    <location>
        <begin position="159"/>
        <end position="178"/>
    </location>
</feature>
<dbReference type="GO" id="GO:0016020">
    <property type="term" value="C:membrane"/>
    <property type="evidence" value="ECO:0007669"/>
    <property type="project" value="UniProtKB-SubCell"/>
</dbReference>
<evidence type="ECO:0000256" key="1">
    <source>
        <dbReference type="ARBA" id="ARBA00004141"/>
    </source>
</evidence>
<proteinExistence type="predicted"/>
<organism evidence="9 10">
    <name type="scientific">Vanrija pseudolonga</name>
    <dbReference type="NCBI Taxonomy" id="143232"/>
    <lineage>
        <taxon>Eukaryota</taxon>
        <taxon>Fungi</taxon>
        <taxon>Dikarya</taxon>
        <taxon>Basidiomycota</taxon>
        <taxon>Agaricomycotina</taxon>
        <taxon>Tremellomycetes</taxon>
        <taxon>Trichosporonales</taxon>
        <taxon>Trichosporonaceae</taxon>
        <taxon>Vanrija</taxon>
    </lineage>
</organism>
<reference evidence="9" key="1">
    <citation type="submission" date="2023-10" db="EMBL/GenBank/DDBJ databases">
        <authorList>
            <person name="Noh H."/>
        </authorList>
    </citation>
    <scope>NUCLEOTIDE SEQUENCE</scope>
    <source>
        <strain evidence="9">DUCC4014</strain>
    </source>
</reference>
<evidence type="ECO:0000256" key="7">
    <source>
        <dbReference type="SAM" id="Phobius"/>
    </source>
</evidence>
<dbReference type="Gene3D" id="1.20.1740.10">
    <property type="entry name" value="Amino acid/polyamine transporter I"/>
    <property type="match status" value="1"/>
</dbReference>
<dbReference type="GeneID" id="87811286"/>
<evidence type="ECO:0000313" key="10">
    <source>
        <dbReference type="Proteomes" id="UP000827549"/>
    </source>
</evidence>
<evidence type="ECO:0000256" key="5">
    <source>
        <dbReference type="ARBA" id="ARBA00022989"/>
    </source>
</evidence>
<keyword evidence="3 7" id="KW-0812">Transmembrane</keyword>
<feature type="transmembrane region" description="Helical" evidence="7">
    <location>
        <begin position="282"/>
        <end position="301"/>
    </location>
</feature>
<gene>
    <name evidence="9" type="primary">DIP5_7</name>
    <name evidence="9" type="ORF">LOC62_06G008118</name>
</gene>
<dbReference type="PANTHER" id="PTHR43341">
    <property type="entry name" value="AMINO ACID PERMEASE"/>
    <property type="match status" value="1"/>
</dbReference>
<keyword evidence="2" id="KW-0813">Transport</keyword>
<feature type="transmembrane region" description="Helical" evidence="7">
    <location>
        <begin position="489"/>
        <end position="509"/>
    </location>
</feature>
<feature type="transmembrane region" description="Helical" evidence="7">
    <location>
        <begin position="456"/>
        <end position="477"/>
    </location>
</feature>
<dbReference type="RefSeq" id="XP_062630624.1">
    <property type="nucleotide sequence ID" value="XM_062774640.1"/>
</dbReference>
<dbReference type="InterPro" id="IPR050524">
    <property type="entry name" value="APC_YAT"/>
</dbReference>
<dbReference type="GO" id="GO:0015171">
    <property type="term" value="F:amino acid transmembrane transporter activity"/>
    <property type="evidence" value="ECO:0007669"/>
    <property type="project" value="TreeGrafter"/>
</dbReference>
<keyword evidence="4" id="KW-0029">Amino-acid transport</keyword>
<accession>A0AAF1BTC6</accession>
<dbReference type="AlphaFoldDB" id="A0AAF1BTC6"/>
<dbReference type="InterPro" id="IPR004841">
    <property type="entry name" value="AA-permease/SLC12A_dom"/>
</dbReference>
<evidence type="ECO:0000256" key="3">
    <source>
        <dbReference type="ARBA" id="ARBA00022692"/>
    </source>
</evidence>
<evidence type="ECO:0000256" key="2">
    <source>
        <dbReference type="ARBA" id="ARBA00022448"/>
    </source>
</evidence>
<feature type="transmembrane region" description="Helical" evidence="7">
    <location>
        <begin position="47"/>
        <end position="69"/>
    </location>
</feature>
<name>A0AAF1BTC6_9TREE</name>
<feature type="transmembrane region" description="Helical" evidence="7">
    <location>
        <begin position="413"/>
        <end position="436"/>
    </location>
</feature>
<dbReference type="PIRSF" id="PIRSF006060">
    <property type="entry name" value="AA_transporter"/>
    <property type="match status" value="1"/>
</dbReference>
<dbReference type="Proteomes" id="UP000827549">
    <property type="component" value="Chromosome 6"/>
</dbReference>
<evidence type="ECO:0000313" key="9">
    <source>
        <dbReference type="EMBL" id="WOO84598.1"/>
    </source>
</evidence>